<evidence type="ECO:0000259" key="1">
    <source>
        <dbReference type="Pfam" id="PF00717"/>
    </source>
</evidence>
<proteinExistence type="predicted"/>
<dbReference type="CDD" id="cd06529">
    <property type="entry name" value="S24_LexA-like"/>
    <property type="match status" value="1"/>
</dbReference>
<dbReference type="InterPro" id="IPR036286">
    <property type="entry name" value="LexA/Signal_pep-like_sf"/>
</dbReference>
<keyword evidence="3" id="KW-1185">Reference proteome</keyword>
<sequence length="238" mass="27131">MLILESLVSASITGFENPTLTFRKQALNLTQMFVHAPSSMFLIESTTEYVCSGIAIGDWLLIDASRQPLVNDIVLVEQFDERYCVSWSQLCSHMKHTCHGQNDLLVIGVVTVSIHHFRKPISLPAHNSLIDIDLHSLLIDVEHSTLICKADGESMRPYIFHHDLMLLERHLKPEDDDVCILALNHDLVCKRVHLSSRLLSSDNPAYPDYRVTEADYLRLHGVVRYSFRLHRDVLCTDS</sequence>
<dbReference type="SUPFAM" id="SSF51306">
    <property type="entry name" value="LexA/Signal peptidase"/>
    <property type="match status" value="1"/>
</dbReference>
<accession>A0ABV4KUV5</accession>
<dbReference type="Pfam" id="PF00717">
    <property type="entry name" value="Peptidase_S24"/>
    <property type="match status" value="1"/>
</dbReference>
<dbReference type="Proteomes" id="UP001569175">
    <property type="component" value="Unassembled WGS sequence"/>
</dbReference>
<feature type="domain" description="Peptidase S24/S26A/S26B/S26C" evidence="1">
    <location>
        <begin position="132"/>
        <end position="223"/>
    </location>
</feature>
<protein>
    <submittedName>
        <fullName evidence="2">S24 family peptidase</fullName>
    </submittedName>
</protein>
<name>A0ABV4KUV5_9VIBR</name>
<dbReference type="InterPro" id="IPR015927">
    <property type="entry name" value="Peptidase_S24_S26A/B/C"/>
</dbReference>
<evidence type="ECO:0000313" key="2">
    <source>
        <dbReference type="EMBL" id="MEZ8056189.1"/>
    </source>
</evidence>
<dbReference type="RefSeq" id="WP_017101222.1">
    <property type="nucleotide sequence ID" value="NZ_JBGOOL010000146.1"/>
</dbReference>
<comment type="caution">
    <text evidence="2">The sequence shown here is derived from an EMBL/GenBank/DDBJ whole genome shotgun (WGS) entry which is preliminary data.</text>
</comment>
<dbReference type="EMBL" id="JBGOOL010000146">
    <property type="protein sequence ID" value="MEZ8056189.1"/>
    <property type="molecule type" value="Genomic_DNA"/>
</dbReference>
<evidence type="ECO:0000313" key="3">
    <source>
        <dbReference type="Proteomes" id="UP001569175"/>
    </source>
</evidence>
<organism evidence="2 3">
    <name type="scientific">Vibrio atlanticus</name>
    <dbReference type="NCBI Taxonomy" id="693153"/>
    <lineage>
        <taxon>Bacteria</taxon>
        <taxon>Pseudomonadati</taxon>
        <taxon>Pseudomonadota</taxon>
        <taxon>Gammaproteobacteria</taxon>
        <taxon>Vibrionales</taxon>
        <taxon>Vibrionaceae</taxon>
        <taxon>Vibrio</taxon>
    </lineage>
</organism>
<gene>
    <name evidence="2" type="ORF">ACED57_24160</name>
</gene>
<dbReference type="Gene3D" id="2.10.109.10">
    <property type="entry name" value="Umud Fragment, subunit A"/>
    <property type="match status" value="1"/>
</dbReference>
<reference evidence="2 3" key="1">
    <citation type="submission" date="2024-06" db="EMBL/GenBank/DDBJ databases">
        <authorList>
            <person name="Steensen K."/>
            <person name="Seneca J."/>
            <person name="Bartlau N."/>
            <person name="Yu A.X."/>
            <person name="Polz M.F."/>
        </authorList>
    </citation>
    <scope>NUCLEOTIDE SEQUENCE [LARGE SCALE GENOMIC DNA]</scope>
    <source>
        <strain evidence="2 3">1F9</strain>
    </source>
</reference>
<dbReference type="InterPro" id="IPR039418">
    <property type="entry name" value="LexA-like"/>
</dbReference>